<dbReference type="Gene3D" id="1.20.5.170">
    <property type="match status" value="1"/>
</dbReference>
<feature type="compositionally biased region" description="Basic and acidic residues" evidence="11">
    <location>
        <begin position="526"/>
        <end position="536"/>
    </location>
</feature>
<feature type="compositionally biased region" description="Basic and acidic residues" evidence="11">
    <location>
        <begin position="450"/>
        <end position="496"/>
    </location>
</feature>
<feature type="non-terminal residue" evidence="13">
    <location>
        <position position="1"/>
    </location>
</feature>
<dbReference type="SUPFAM" id="SSF64593">
    <property type="entry name" value="Intermediate filament protein, coiled coil region"/>
    <property type="match status" value="2"/>
</dbReference>
<feature type="compositionally biased region" description="Basic and acidic residues" evidence="11">
    <location>
        <begin position="702"/>
        <end position="736"/>
    </location>
</feature>
<evidence type="ECO:0000256" key="1">
    <source>
        <dbReference type="ARBA" id="ARBA00004245"/>
    </source>
</evidence>
<dbReference type="GO" id="GO:0099184">
    <property type="term" value="F:structural constituent of postsynaptic intermediate filament cytoskeleton"/>
    <property type="evidence" value="ECO:0007669"/>
    <property type="project" value="TreeGrafter"/>
</dbReference>
<dbReference type="Gene3D" id="1.20.5.1160">
    <property type="entry name" value="Vasodilator-stimulated phosphoprotein"/>
    <property type="match status" value="1"/>
</dbReference>
<evidence type="ECO:0000256" key="4">
    <source>
        <dbReference type="ARBA" id="ARBA00022553"/>
    </source>
</evidence>
<evidence type="ECO:0000256" key="9">
    <source>
        <dbReference type="RuleBase" id="RU000685"/>
    </source>
</evidence>
<keyword evidence="4" id="KW-0597">Phosphoprotein</keyword>
<feature type="coiled-coil region" evidence="10">
    <location>
        <begin position="271"/>
        <end position="319"/>
    </location>
</feature>
<dbReference type="GO" id="GO:0045110">
    <property type="term" value="P:intermediate filament bundle assembly"/>
    <property type="evidence" value="ECO:0007669"/>
    <property type="project" value="TreeGrafter"/>
</dbReference>
<feature type="compositionally biased region" description="Basic and acidic residues" evidence="11">
    <location>
        <begin position="597"/>
        <end position="693"/>
    </location>
</feature>
<organism evidence="13 14">
    <name type="scientific">Atractosteus spatula</name>
    <name type="common">Alligator gar</name>
    <name type="synonym">Lepisosteus spatula</name>
    <dbReference type="NCBI Taxonomy" id="7917"/>
    <lineage>
        <taxon>Eukaryota</taxon>
        <taxon>Metazoa</taxon>
        <taxon>Chordata</taxon>
        <taxon>Craniata</taxon>
        <taxon>Vertebrata</taxon>
        <taxon>Euteleostomi</taxon>
        <taxon>Actinopterygii</taxon>
        <taxon>Neopterygii</taxon>
        <taxon>Holostei</taxon>
        <taxon>Semionotiformes</taxon>
        <taxon>Lepisosteidae</taxon>
        <taxon>Atractosteus</taxon>
    </lineage>
</organism>
<feature type="region of interest" description="Disordered" evidence="11">
    <location>
        <begin position="427"/>
        <end position="736"/>
    </location>
</feature>
<dbReference type="SMART" id="SM01391">
    <property type="entry name" value="Filament"/>
    <property type="match status" value="1"/>
</dbReference>
<dbReference type="GO" id="GO:0061564">
    <property type="term" value="P:axon development"/>
    <property type="evidence" value="ECO:0007669"/>
    <property type="project" value="TreeGrafter"/>
</dbReference>
<comment type="subcellular location">
    <subcellularLocation>
        <location evidence="2">Cell projection</location>
        <location evidence="2">Axon</location>
    </subcellularLocation>
    <subcellularLocation>
        <location evidence="1">Cytoplasm</location>
        <location evidence="1">Cytoskeleton</location>
    </subcellularLocation>
</comment>
<keyword evidence="14" id="KW-1185">Reference proteome</keyword>
<feature type="coiled-coil region" evidence="10">
    <location>
        <begin position="143"/>
        <end position="219"/>
    </location>
</feature>
<feature type="compositionally biased region" description="Low complexity" evidence="11">
    <location>
        <begin position="26"/>
        <end position="50"/>
    </location>
</feature>
<evidence type="ECO:0000256" key="3">
    <source>
        <dbReference type="ARBA" id="ARBA00022490"/>
    </source>
</evidence>
<feature type="compositionally biased region" description="Basic and acidic residues" evidence="11">
    <location>
        <begin position="505"/>
        <end position="516"/>
    </location>
</feature>
<evidence type="ECO:0000256" key="10">
    <source>
        <dbReference type="SAM" id="Coils"/>
    </source>
</evidence>
<evidence type="ECO:0000256" key="2">
    <source>
        <dbReference type="ARBA" id="ARBA00004489"/>
    </source>
</evidence>
<dbReference type="GO" id="GO:0005883">
    <property type="term" value="C:neurofilament"/>
    <property type="evidence" value="ECO:0007669"/>
    <property type="project" value="TreeGrafter"/>
</dbReference>
<name>A0A8J7NF28_ATRSP</name>
<keyword evidence="6 10" id="KW-0175">Coiled coil</keyword>
<comment type="similarity">
    <text evidence="9">Belongs to the intermediate filament family.</text>
</comment>
<feature type="compositionally biased region" description="Basic and acidic residues" evidence="11">
    <location>
        <begin position="427"/>
        <end position="440"/>
    </location>
</feature>
<keyword evidence="7" id="KW-0206">Cytoskeleton</keyword>
<evidence type="ECO:0000256" key="11">
    <source>
        <dbReference type="SAM" id="MobiDB-lite"/>
    </source>
</evidence>
<dbReference type="Proteomes" id="UP000736164">
    <property type="component" value="Unassembled WGS sequence"/>
</dbReference>
<feature type="domain" description="IF rod" evidence="12">
    <location>
        <begin position="76"/>
        <end position="401"/>
    </location>
</feature>
<dbReference type="PROSITE" id="PS00226">
    <property type="entry name" value="IF_ROD_1"/>
    <property type="match status" value="1"/>
</dbReference>
<evidence type="ECO:0000259" key="12">
    <source>
        <dbReference type="PROSITE" id="PS51842"/>
    </source>
</evidence>
<dbReference type="PROSITE" id="PS51842">
    <property type="entry name" value="IF_ROD_2"/>
    <property type="match status" value="1"/>
</dbReference>
<dbReference type="InterPro" id="IPR039008">
    <property type="entry name" value="IF_rod_dom"/>
</dbReference>
<reference evidence="13" key="1">
    <citation type="journal article" date="2021" name="Cell">
        <title>Tracing the genetic footprints of vertebrate landing in non-teleost ray-finned fishes.</title>
        <authorList>
            <person name="Bi X."/>
            <person name="Wang K."/>
            <person name="Yang L."/>
            <person name="Pan H."/>
            <person name="Jiang H."/>
            <person name="Wei Q."/>
            <person name="Fang M."/>
            <person name="Yu H."/>
            <person name="Zhu C."/>
            <person name="Cai Y."/>
            <person name="He Y."/>
            <person name="Gan X."/>
            <person name="Zeng H."/>
            <person name="Yu D."/>
            <person name="Zhu Y."/>
            <person name="Jiang H."/>
            <person name="Qiu Q."/>
            <person name="Yang H."/>
            <person name="Zhang Y.E."/>
            <person name="Wang W."/>
            <person name="Zhu M."/>
            <person name="He S."/>
            <person name="Zhang G."/>
        </authorList>
    </citation>
    <scope>NUCLEOTIDE SEQUENCE</scope>
    <source>
        <strain evidence="13">Allg_001</strain>
    </source>
</reference>
<dbReference type="Pfam" id="PF00038">
    <property type="entry name" value="Filament"/>
    <property type="match status" value="1"/>
</dbReference>
<comment type="caution">
    <text evidence="13">The sequence shown here is derived from an EMBL/GenBank/DDBJ whole genome shotgun (WGS) entry which is preliminary data.</text>
</comment>
<dbReference type="PANTHER" id="PTHR23214:SF1">
    <property type="entry name" value="NEUROFILAMENT HEAVY POLYPEPTIDE"/>
    <property type="match status" value="1"/>
</dbReference>
<keyword evidence="3" id="KW-0963">Cytoplasm</keyword>
<evidence type="ECO:0000256" key="7">
    <source>
        <dbReference type="ARBA" id="ARBA00023212"/>
    </source>
</evidence>
<evidence type="ECO:0000313" key="13">
    <source>
        <dbReference type="EMBL" id="MBN3311805.1"/>
    </source>
</evidence>
<keyword evidence="5 9" id="KW-0403">Intermediate filament</keyword>
<dbReference type="GO" id="GO:0030424">
    <property type="term" value="C:axon"/>
    <property type="evidence" value="ECO:0007669"/>
    <property type="project" value="UniProtKB-SubCell"/>
</dbReference>
<dbReference type="FunFam" id="1.20.5.1160:FF:000001">
    <property type="entry name" value="Keratin type II"/>
    <property type="match status" value="1"/>
</dbReference>
<feature type="region of interest" description="Disordered" evidence="11">
    <location>
        <begin position="21"/>
        <end position="50"/>
    </location>
</feature>
<evidence type="ECO:0000256" key="8">
    <source>
        <dbReference type="ARBA" id="ARBA00023273"/>
    </source>
</evidence>
<proteinExistence type="inferred from homology"/>
<dbReference type="AlphaFoldDB" id="A0A8J7NF28"/>
<gene>
    <name evidence="13" type="primary">Nefh_0</name>
    <name evidence="13" type="ORF">GTO95_0001236</name>
</gene>
<evidence type="ECO:0000256" key="6">
    <source>
        <dbReference type="ARBA" id="ARBA00023054"/>
    </source>
</evidence>
<dbReference type="Gene3D" id="1.20.5.500">
    <property type="entry name" value="Single helix bin"/>
    <property type="match status" value="1"/>
</dbReference>
<dbReference type="InterPro" id="IPR018039">
    <property type="entry name" value="IF_conserved"/>
</dbReference>
<dbReference type="EMBL" id="JAAWVO010002597">
    <property type="protein sequence ID" value="MBN3311805.1"/>
    <property type="molecule type" value="Genomic_DNA"/>
</dbReference>
<sequence length="736" mass="82320">MSYTLDTLYGTTAYRKVLGDPQRNVSRSSGSLTSSGFHSQSWSRGSSASSCRRGYSQLSSADSLESFNGDMRSRNEKEMLQLLNDRFAGYIDKVRQLELQNKNLEAEAAALRQSQAGRSAIGELYEREITDLRSVVVQLSSEKAQVQLEQEHIEEDIQHLKQRLDDETRTRDELEAAIRAMSKYIEESGLARLELDKKLQSLQEEAAFLKKNHEEEVGDLLSQIQGSQVTLEVRDALKADVTSALREIRSQLDGHTSKSAQQAEEWFKVRMEKLSEAARFNNDAIRSAQDEIAEYRRQLQSRTTELETLKGTKESLERQRCEIEDRHHSDVVSLQAASEILHRGVLCLQETIHQLDNELKSTKWEMATQLRDYQDLLNVKMALDIEIAAYRKLLEGEETRFTSGLGPYSYIDTTTKISTHVKVKKEDTTKVAEKSDRVIVEEQTDETQVTEEKSPEPKSPAEKSPEPKSPAEKSPEPKSPTEKSPEPKSPVEKSPEPKSPAVKSPEPKSPADDKTPAVKSPAPKPPVEDESKKSPESKSPAVKSPQPKSPTEDKAKSPAPKSPAETPTEGKPSTEEQVTSPAEEKSKSPRPQSPVQEKAKPPAEEKPKPAAPKAPEEEKAKTPQEEKPKEEPQPPKDDKKKEAESKAEEKPDSKKEEKPKEKEAVKKEEEKAPAPEEGKKESKPEEPSKKAQEPKTPTKPTEPAKKEAADSKTQKAEKSSSTDTKETKTTEEKDKK</sequence>
<keyword evidence="8" id="KW-0966">Cell projection</keyword>
<evidence type="ECO:0000256" key="5">
    <source>
        <dbReference type="ARBA" id="ARBA00022754"/>
    </source>
</evidence>
<accession>A0A8J7NF28</accession>
<dbReference type="PANTHER" id="PTHR23214">
    <property type="entry name" value="NEUROFILAMENT TRIPLET H PROTEIN"/>
    <property type="match status" value="1"/>
</dbReference>
<feature type="coiled-coil region" evidence="10">
    <location>
        <begin position="80"/>
        <end position="114"/>
    </location>
</feature>
<evidence type="ECO:0000313" key="14">
    <source>
        <dbReference type="Proteomes" id="UP000736164"/>
    </source>
</evidence>
<protein>
    <submittedName>
        <fullName evidence="13">NFH protein</fullName>
    </submittedName>
</protein>
<feature type="non-terminal residue" evidence="13">
    <location>
        <position position="736"/>
    </location>
</feature>